<evidence type="ECO:0000256" key="1">
    <source>
        <dbReference type="SAM" id="MobiDB-lite"/>
    </source>
</evidence>
<dbReference type="Gene3D" id="2.70.50.70">
    <property type="match status" value="1"/>
</dbReference>
<keyword evidence="4" id="KW-1185">Reference proteome</keyword>
<dbReference type="EMBL" id="ML986578">
    <property type="protein sequence ID" value="KAF2270981.1"/>
    <property type="molecule type" value="Genomic_DNA"/>
</dbReference>
<dbReference type="OrthoDB" id="2342176at2759"/>
<evidence type="ECO:0000313" key="3">
    <source>
        <dbReference type="EMBL" id="KAF2270981.1"/>
    </source>
</evidence>
<feature type="compositionally biased region" description="Low complexity" evidence="1">
    <location>
        <begin position="221"/>
        <end position="265"/>
    </location>
</feature>
<organism evidence="3 4">
    <name type="scientific">Lojkania enalia</name>
    <dbReference type="NCBI Taxonomy" id="147567"/>
    <lineage>
        <taxon>Eukaryota</taxon>
        <taxon>Fungi</taxon>
        <taxon>Dikarya</taxon>
        <taxon>Ascomycota</taxon>
        <taxon>Pezizomycotina</taxon>
        <taxon>Dothideomycetes</taxon>
        <taxon>Pleosporomycetidae</taxon>
        <taxon>Pleosporales</taxon>
        <taxon>Pleosporales incertae sedis</taxon>
        <taxon>Lojkania</taxon>
    </lineage>
</organism>
<evidence type="ECO:0000313" key="4">
    <source>
        <dbReference type="Proteomes" id="UP000800093"/>
    </source>
</evidence>
<name>A0A9P4TQZ2_9PLEO</name>
<gene>
    <name evidence="3" type="ORF">CC78DRAFT_538680</name>
</gene>
<sequence length="378" mass="38757">MSFRSMFVAATAFLTTASAHMTMDYPVPYSKALLDNGPISASQFPCKKQNGFEITEMNKMAVGEEQTLKLAGSAIHGGGSCQLSVTTDMNPTENSKFKVIMSMEGNCPSDQGNDHFKFKIPDSIPNGQATFAWTWFSRLSGAPELYMNCAPIEVTGGADDTTAFDALPDLLVANIGQGCTTVANKNTKFPNPGQNLLVDNKLADSELPTGDCGATGGGNEGTPETPASSAAPEAPSAPATSAPAIPSNPGGIFAPGASSSAGGAPAQSTLTTLVTVTAAPSAPVQPTSIAAAPTEAPATPSQPSGGEGAACSENGAVVCNGPNQFGLCNNGQVVWQDVAAGTICSNGVIQKRSTFNRQLRGRVARPRVIPGKDWAPEE</sequence>
<dbReference type="PANTHER" id="PTHR36182">
    <property type="entry name" value="PROTEIN, PUTATIVE (AFU_ORTHOLOGUE AFUA_6G10930)-RELATED"/>
    <property type="match status" value="1"/>
</dbReference>
<feature type="signal peptide" evidence="2">
    <location>
        <begin position="1"/>
        <end position="19"/>
    </location>
</feature>
<feature type="region of interest" description="Disordered" evidence="1">
    <location>
        <begin position="204"/>
        <end position="265"/>
    </location>
</feature>
<keyword evidence="2" id="KW-0732">Signal</keyword>
<protein>
    <recommendedName>
        <fullName evidence="5">Lytic polysaccharide monooxygenase</fullName>
    </recommendedName>
</protein>
<reference evidence="4" key="1">
    <citation type="journal article" date="2020" name="Stud. Mycol.">
        <title>101 Dothideomycetes genomes: A test case for predicting lifestyles and emergence of pathogens.</title>
        <authorList>
            <person name="Haridas S."/>
            <person name="Albert R."/>
            <person name="Binder M."/>
            <person name="Bloem J."/>
            <person name="LaButti K."/>
            <person name="Salamov A."/>
            <person name="Andreopoulos B."/>
            <person name="Baker S."/>
            <person name="Barry K."/>
            <person name="Bills G."/>
            <person name="Bluhm B."/>
            <person name="Cannon C."/>
            <person name="Castanera R."/>
            <person name="Culley D."/>
            <person name="Daum C."/>
            <person name="Ezra D."/>
            <person name="Gonzalez J."/>
            <person name="Henrissat B."/>
            <person name="Kuo A."/>
            <person name="Liang C."/>
            <person name="Lipzen A."/>
            <person name="Lutzoni F."/>
            <person name="Magnuson J."/>
            <person name="Mondo S."/>
            <person name="Nolan M."/>
            <person name="Ohm R."/>
            <person name="Pangilinan J."/>
            <person name="Park H.-J."/>
            <person name="Ramirez L."/>
            <person name="Alfaro M."/>
            <person name="Sun H."/>
            <person name="Tritt A."/>
            <person name="Yoshinaga Y."/>
            <person name="Zwiers L.-H."/>
            <person name="Turgeon B."/>
            <person name="Goodwin S."/>
            <person name="Spatafora J."/>
            <person name="Crous P."/>
            <person name="Grigoriev I."/>
        </authorList>
    </citation>
    <scope>NUCLEOTIDE SEQUENCE [LARGE SCALE GENOMIC DNA]</scope>
    <source>
        <strain evidence="4">CBS 304.66</strain>
    </source>
</reference>
<proteinExistence type="predicted"/>
<dbReference type="Proteomes" id="UP000800093">
    <property type="component" value="Unassembled WGS sequence"/>
</dbReference>
<evidence type="ECO:0008006" key="5">
    <source>
        <dbReference type="Google" id="ProtNLM"/>
    </source>
</evidence>
<dbReference type="PANTHER" id="PTHR36182:SF2">
    <property type="entry name" value="LYTIC POLYSACCHARIDE MONOOXYGENASE"/>
    <property type="match status" value="1"/>
</dbReference>
<comment type="caution">
    <text evidence="3">The sequence shown here is derived from an EMBL/GenBank/DDBJ whole genome shotgun (WGS) entry which is preliminary data.</text>
</comment>
<feature type="chain" id="PRO_5040374803" description="Lytic polysaccharide monooxygenase" evidence="2">
    <location>
        <begin position="20"/>
        <end position="378"/>
    </location>
</feature>
<dbReference type="AlphaFoldDB" id="A0A9P4TQZ2"/>
<accession>A0A9P4TQZ2</accession>
<evidence type="ECO:0000256" key="2">
    <source>
        <dbReference type="SAM" id="SignalP"/>
    </source>
</evidence>